<organism evidence="1 2">
    <name type="scientific">Thalassobacillus hwangdonensis</name>
    <dbReference type="NCBI Taxonomy" id="546108"/>
    <lineage>
        <taxon>Bacteria</taxon>
        <taxon>Bacillati</taxon>
        <taxon>Bacillota</taxon>
        <taxon>Bacilli</taxon>
        <taxon>Bacillales</taxon>
        <taxon>Bacillaceae</taxon>
        <taxon>Thalassobacillus</taxon>
    </lineage>
</organism>
<dbReference type="EMBL" id="JBHTKL010000001">
    <property type="protein sequence ID" value="MFD1017970.1"/>
    <property type="molecule type" value="Genomic_DNA"/>
</dbReference>
<protein>
    <submittedName>
        <fullName evidence="1">Uncharacterized protein</fullName>
    </submittedName>
</protein>
<proteinExistence type="predicted"/>
<name>A0ABW3KWD9_9BACI</name>
<gene>
    <name evidence="1" type="ORF">ACFQ2J_02060</name>
</gene>
<dbReference type="RefSeq" id="WP_386056126.1">
    <property type="nucleotide sequence ID" value="NZ_JBHTKL010000001.1"/>
</dbReference>
<evidence type="ECO:0000313" key="2">
    <source>
        <dbReference type="Proteomes" id="UP001596990"/>
    </source>
</evidence>
<comment type="caution">
    <text evidence="1">The sequence shown here is derived from an EMBL/GenBank/DDBJ whole genome shotgun (WGS) entry which is preliminary data.</text>
</comment>
<keyword evidence="2" id="KW-1185">Reference proteome</keyword>
<sequence>MEGRKLPFGYCYLFNASPYKVNQGPAPGEMEVIHEDVKRSGFLIEKRANAFFVIYENEKEIQLEQFSLNKPPKGETNFYLMNFKSDNGSIYPKAVYGDELPELLFSNVYGPLTLFAPMDLWIDTKDKEGRVIHQLHLVTGENQIVVLLLWGGKEYLFLVE</sequence>
<evidence type="ECO:0000313" key="1">
    <source>
        <dbReference type="EMBL" id="MFD1017970.1"/>
    </source>
</evidence>
<reference evidence="2" key="1">
    <citation type="journal article" date="2019" name="Int. J. Syst. Evol. Microbiol.">
        <title>The Global Catalogue of Microorganisms (GCM) 10K type strain sequencing project: providing services to taxonomists for standard genome sequencing and annotation.</title>
        <authorList>
            <consortium name="The Broad Institute Genomics Platform"/>
            <consortium name="The Broad Institute Genome Sequencing Center for Infectious Disease"/>
            <person name="Wu L."/>
            <person name="Ma J."/>
        </authorList>
    </citation>
    <scope>NUCLEOTIDE SEQUENCE [LARGE SCALE GENOMIC DNA]</scope>
    <source>
        <strain evidence="2">CCUG 56607</strain>
    </source>
</reference>
<accession>A0ABW3KWD9</accession>
<dbReference type="Proteomes" id="UP001596990">
    <property type="component" value="Unassembled WGS sequence"/>
</dbReference>